<dbReference type="InterPro" id="IPR019786">
    <property type="entry name" value="Zinc_finger_PHD-type_CS"/>
</dbReference>
<dbReference type="Gene3D" id="3.30.40.10">
    <property type="entry name" value="Zinc/RING finger domain, C3HC4 (zinc finger)"/>
    <property type="match status" value="1"/>
</dbReference>
<accession>L8GRI2</accession>
<dbReference type="GO" id="GO:0000785">
    <property type="term" value="C:chromatin"/>
    <property type="evidence" value="ECO:0007669"/>
    <property type="project" value="TreeGrafter"/>
</dbReference>
<dbReference type="InterPro" id="IPR041298">
    <property type="entry name" value="UBZ3"/>
</dbReference>
<keyword evidence="11" id="KW-0408">Iron</keyword>
<protein>
    <recommendedName>
        <fullName evidence="4">[histone H3]-trimethyl-L-lysine(4) demethylase</fullName>
        <ecNumber evidence="4">1.14.11.67</ecNumber>
    </recommendedName>
</protein>
<evidence type="ECO:0000313" key="23">
    <source>
        <dbReference type="Proteomes" id="UP000011083"/>
    </source>
</evidence>
<evidence type="ECO:0000256" key="11">
    <source>
        <dbReference type="ARBA" id="ARBA00023004"/>
    </source>
</evidence>
<evidence type="ECO:0000256" key="10">
    <source>
        <dbReference type="ARBA" id="ARBA00023002"/>
    </source>
</evidence>
<keyword evidence="6" id="KW-0479">Metal-binding</keyword>
<feature type="domain" description="JmjC" evidence="20">
    <location>
        <begin position="650"/>
        <end position="816"/>
    </location>
</feature>
<dbReference type="InterPro" id="IPR019787">
    <property type="entry name" value="Znf_PHD-finger"/>
</dbReference>
<dbReference type="InterPro" id="IPR036431">
    <property type="entry name" value="ARID_dom_sf"/>
</dbReference>
<evidence type="ECO:0000256" key="15">
    <source>
        <dbReference type="PROSITE-ProRule" id="PRU00146"/>
    </source>
</evidence>
<dbReference type="KEGG" id="acan:ACA1_219790"/>
<evidence type="ECO:0000256" key="13">
    <source>
        <dbReference type="ARBA" id="ARBA00023242"/>
    </source>
</evidence>
<dbReference type="PROSITE" id="PS51011">
    <property type="entry name" value="ARID"/>
    <property type="match status" value="1"/>
</dbReference>
<dbReference type="Pfam" id="PF02373">
    <property type="entry name" value="JmjC"/>
    <property type="match status" value="1"/>
</dbReference>
<dbReference type="SMART" id="SM00558">
    <property type="entry name" value="JmjC"/>
    <property type="match status" value="1"/>
</dbReference>
<evidence type="ECO:0000256" key="3">
    <source>
        <dbReference type="ARBA" id="ARBA00006801"/>
    </source>
</evidence>
<comment type="cofactor">
    <cofactor evidence="1">
        <name>Fe(2+)</name>
        <dbReference type="ChEBI" id="CHEBI:29033"/>
    </cofactor>
</comment>
<feature type="compositionally biased region" description="Low complexity" evidence="16">
    <location>
        <begin position="370"/>
        <end position="387"/>
    </location>
</feature>
<feature type="compositionally biased region" description="Acidic residues" evidence="16">
    <location>
        <begin position="479"/>
        <end position="488"/>
    </location>
</feature>
<dbReference type="PANTHER" id="PTHR10694:SF33">
    <property type="entry name" value="LYSINE-SPECIFIC DEMETHYLASE 5"/>
    <property type="match status" value="1"/>
</dbReference>
<dbReference type="AlphaFoldDB" id="L8GRI2"/>
<dbReference type="RefSeq" id="XP_004337266.1">
    <property type="nucleotide sequence ID" value="XM_004337218.1"/>
</dbReference>
<dbReference type="CDD" id="cd15543">
    <property type="entry name" value="PHD_RSF1"/>
    <property type="match status" value="1"/>
</dbReference>
<dbReference type="GO" id="GO:0005634">
    <property type="term" value="C:nucleus"/>
    <property type="evidence" value="ECO:0007669"/>
    <property type="project" value="UniProtKB-SubCell"/>
</dbReference>
<feature type="region of interest" description="Disordered" evidence="16">
    <location>
        <begin position="427"/>
        <end position="488"/>
    </location>
</feature>
<dbReference type="InterPro" id="IPR048615">
    <property type="entry name" value="KDM5_C-hel"/>
</dbReference>
<evidence type="ECO:0000259" key="20">
    <source>
        <dbReference type="PROSITE" id="PS51184"/>
    </source>
</evidence>
<dbReference type="PROSITE" id="PS51183">
    <property type="entry name" value="JMJN"/>
    <property type="match status" value="1"/>
</dbReference>
<comment type="similarity">
    <text evidence="3">Belongs to the JARID1 histone demethylase family.</text>
</comment>
<name>L8GRI2_ACACF</name>
<evidence type="ECO:0000259" key="19">
    <source>
        <dbReference type="PROSITE" id="PS51183"/>
    </source>
</evidence>
<sequence>MQATDASPVVEGKKPTSAMYLGECPTYYPTEEEFADPTHYIQMIRPHASRYGLCKIVPPQPAERFQGPKRFGFREALQQSFSRLNPKDFKFKTKVQKIHQLQSRYGPNEAFLQDLHRFLNKRGTPMKTIPRLDGKELDLYKLFKIVVERGGAKKIQRKRKWIEVVEALKLSRSSKPTALAQLLAHQYNLWLSDYEEHYRRCVAQKHKTSTHTATASSSSTSNGNASSPSMETEAAAVGEHASPLKRKRDESDEELDKKEGGEAHSANGKVEVKPEGEANGSGAKSAPSSGGAESPAGSATSTVAAKYAAFSCKRCNKSIHNSEEAITEHLDYHYARDMASGCSMPNSNLASIVPRYILQGKRPKKESSPPAVVSTSSLESSLTAISPTHGGRSKNKTKRRRKISMNVPIFNDPVASFSYFSSQIKLGKQEDDESDASAAPGGSSSSSSSSDAGKGSKGSNRSRDKSRGKAKKNKKQKLDDEDDEEEMDVESIMCTTCGGGEDEENMLLCDGKGCENAYHLYCLSIPISSIPVGDWFCDECLQAKREEDDRKRRIAAGEKIEEEGDDDDWHEEFGFGEGKVFTLESFKKMADNFKRKWFRTDNPDSIAVAQAEEEFWRIVNTCEEYVQVHYGSDLCTSAHGSGFPEPTGLPELDCGWNPRVLATVKGSPLRFLGQAISGITIPMVYVGMCFSSFCWHNEDNYLYSINYLHEGAPKSWYGVPGAAAANFERVMRLAVPDLFEEMPDLLHQLITMLSPSVLIGSGVPVYHLVQYPGDMIITFPQAYHAGFNHGYNVAESVNFATPDWLPFGRRAMSRYRKHKRGPVFSHQELICKAVTYEPESAEMGRRVRYEFLKMAEEEQKLRDKIVIEGIETCMRMTKEDEQEEDCRQCSVCLYDCYLSAVTCACKDNKQIVCLRHSKKISFPPSSLPNHLCACEGRKKVLMIRYTLAELDAMQNKYDLKLGITNEQQLLQMQQAHALQEQEEKLQLQQEKVSLAVRP</sequence>
<evidence type="ECO:0000256" key="8">
    <source>
        <dbReference type="ARBA" id="ARBA00022771"/>
    </source>
</evidence>
<dbReference type="InterPro" id="IPR004198">
    <property type="entry name" value="Znf_C5HC2"/>
</dbReference>
<comment type="subcellular location">
    <subcellularLocation>
        <location evidence="2">Nucleus</location>
    </subcellularLocation>
</comment>
<dbReference type="SMART" id="SM00249">
    <property type="entry name" value="PHD"/>
    <property type="match status" value="1"/>
</dbReference>
<dbReference type="InterPro" id="IPR001965">
    <property type="entry name" value="Znf_PHD"/>
</dbReference>
<dbReference type="PANTHER" id="PTHR10694">
    <property type="entry name" value="LYSINE-SPECIFIC DEMETHYLASE"/>
    <property type="match status" value="1"/>
</dbReference>
<dbReference type="GO" id="GO:0006281">
    <property type="term" value="P:DNA repair"/>
    <property type="evidence" value="ECO:0007669"/>
    <property type="project" value="UniProtKB-KW"/>
</dbReference>
<dbReference type="Pfam" id="PF21323">
    <property type="entry name" value="KDM5_C-hel"/>
    <property type="match status" value="1"/>
</dbReference>
<dbReference type="InterPro" id="IPR013083">
    <property type="entry name" value="Znf_RING/FYVE/PHD"/>
</dbReference>
<feature type="compositionally biased region" description="Basic residues" evidence="16">
    <location>
        <begin position="391"/>
        <end position="403"/>
    </location>
</feature>
<dbReference type="Pfam" id="PF00628">
    <property type="entry name" value="PHD"/>
    <property type="match status" value="1"/>
</dbReference>
<dbReference type="Proteomes" id="UP000011083">
    <property type="component" value="Unassembled WGS sequence"/>
</dbReference>
<dbReference type="SUPFAM" id="SSF51197">
    <property type="entry name" value="Clavaminate synthase-like"/>
    <property type="match status" value="1"/>
</dbReference>
<feature type="domain" description="ARID" evidence="18">
    <location>
        <begin position="105"/>
        <end position="199"/>
    </location>
</feature>
<dbReference type="Pfam" id="PF02375">
    <property type="entry name" value="JmjN"/>
    <property type="match status" value="1"/>
</dbReference>
<feature type="domain" description="UBZ3-type" evidence="21">
    <location>
        <begin position="305"/>
        <end position="341"/>
    </location>
</feature>
<dbReference type="OrthoDB" id="19286at2759"/>
<feature type="compositionally biased region" description="Low complexity" evidence="16">
    <location>
        <begin position="436"/>
        <end position="459"/>
    </location>
</feature>
<dbReference type="SMART" id="SM01014">
    <property type="entry name" value="ARID"/>
    <property type="match status" value="1"/>
</dbReference>
<dbReference type="EMBL" id="KB008036">
    <property type="protein sequence ID" value="ELR15253.1"/>
    <property type="molecule type" value="Genomic_DNA"/>
</dbReference>
<dbReference type="STRING" id="1257118.L8GRI2"/>
<dbReference type="PROSITE" id="PS50016">
    <property type="entry name" value="ZF_PHD_2"/>
    <property type="match status" value="1"/>
</dbReference>
<dbReference type="GO" id="GO:0034647">
    <property type="term" value="F:histone H3K4me/H3K4me2/H3K4me3 demethylase activity"/>
    <property type="evidence" value="ECO:0007669"/>
    <property type="project" value="UniProtKB-EC"/>
</dbReference>
<dbReference type="Pfam" id="PF18439">
    <property type="entry name" value="zf_UBZ"/>
    <property type="match status" value="1"/>
</dbReference>
<evidence type="ECO:0000259" key="21">
    <source>
        <dbReference type="PROSITE" id="PS51907"/>
    </source>
</evidence>
<feature type="compositionally biased region" description="Low complexity" evidence="16">
    <location>
        <begin position="280"/>
        <end position="298"/>
    </location>
</feature>
<dbReference type="EC" id="1.14.11.67" evidence="4"/>
<dbReference type="SUPFAM" id="SSF57903">
    <property type="entry name" value="FYVE/PHD zinc finger"/>
    <property type="match status" value="1"/>
</dbReference>
<keyword evidence="23" id="KW-1185">Reference proteome</keyword>
<feature type="region of interest" description="Disordered" evidence="16">
    <location>
        <begin position="361"/>
        <end position="405"/>
    </location>
</feature>
<dbReference type="GeneID" id="14915900"/>
<dbReference type="PROSITE" id="PS01359">
    <property type="entry name" value="ZF_PHD_1"/>
    <property type="match status" value="1"/>
</dbReference>
<feature type="domain" description="PHD-type" evidence="17">
    <location>
        <begin position="491"/>
        <end position="543"/>
    </location>
</feature>
<keyword evidence="12" id="KW-0234">DNA repair</keyword>
<evidence type="ECO:0000256" key="12">
    <source>
        <dbReference type="ARBA" id="ARBA00023204"/>
    </source>
</evidence>
<keyword evidence="8 15" id="KW-0863">Zinc-finger</keyword>
<dbReference type="Pfam" id="PF01388">
    <property type="entry name" value="ARID"/>
    <property type="match status" value="1"/>
</dbReference>
<evidence type="ECO:0000256" key="5">
    <source>
        <dbReference type="ARBA" id="ARBA00022679"/>
    </source>
</evidence>
<evidence type="ECO:0000256" key="1">
    <source>
        <dbReference type="ARBA" id="ARBA00001954"/>
    </source>
</evidence>
<keyword evidence="5" id="KW-0808">Transferase</keyword>
<dbReference type="VEuPathDB" id="AmoebaDB:ACA1_219790"/>
<feature type="region of interest" description="Disordered" evidence="16">
    <location>
        <begin position="209"/>
        <end position="298"/>
    </location>
</feature>
<evidence type="ECO:0000256" key="9">
    <source>
        <dbReference type="ARBA" id="ARBA00022833"/>
    </source>
</evidence>
<evidence type="ECO:0000256" key="14">
    <source>
        <dbReference type="ARBA" id="ARBA00048734"/>
    </source>
</evidence>
<dbReference type="OMA" id="GCENAYH"/>
<keyword evidence="10" id="KW-0560">Oxidoreductase</keyword>
<keyword evidence="7" id="KW-0227">DNA damage</keyword>
<organism evidence="22 23">
    <name type="scientific">Acanthamoeba castellanii (strain ATCC 30010 / Neff)</name>
    <dbReference type="NCBI Taxonomy" id="1257118"/>
    <lineage>
        <taxon>Eukaryota</taxon>
        <taxon>Amoebozoa</taxon>
        <taxon>Discosea</taxon>
        <taxon>Longamoebia</taxon>
        <taxon>Centramoebida</taxon>
        <taxon>Acanthamoebidae</taxon>
        <taxon>Acanthamoeba</taxon>
    </lineage>
</organism>
<gene>
    <name evidence="22" type="ORF">ACA1_219790</name>
</gene>
<dbReference type="Pfam" id="PF02928">
    <property type="entry name" value="zf-C5HC2"/>
    <property type="match status" value="1"/>
</dbReference>
<evidence type="ECO:0000256" key="6">
    <source>
        <dbReference type="ARBA" id="ARBA00022723"/>
    </source>
</evidence>
<comment type="catalytic activity">
    <reaction evidence="14">
        <text>N(6),N(6),N(6)-trimethyl-L-lysyl(4)-[histone H3] + 3 2-oxoglutarate + 3 O2 = L-lysyl(4)-[histone H3] + 3 formaldehyde + 3 succinate + 3 CO2</text>
        <dbReference type="Rhea" id="RHEA:60208"/>
        <dbReference type="Rhea" id="RHEA-COMP:15537"/>
        <dbReference type="Rhea" id="RHEA-COMP:15547"/>
        <dbReference type="ChEBI" id="CHEBI:15379"/>
        <dbReference type="ChEBI" id="CHEBI:16526"/>
        <dbReference type="ChEBI" id="CHEBI:16810"/>
        <dbReference type="ChEBI" id="CHEBI:16842"/>
        <dbReference type="ChEBI" id="CHEBI:29969"/>
        <dbReference type="ChEBI" id="CHEBI:30031"/>
        <dbReference type="ChEBI" id="CHEBI:61961"/>
        <dbReference type="EC" id="1.14.11.67"/>
    </reaction>
</comment>
<dbReference type="SMART" id="SM00545">
    <property type="entry name" value="JmjN"/>
    <property type="match status" value="1"/>
</dbReference>
<evidence type="ECO:0000313" key="22">
    <source>
        <dbReference type="EMBL" id="ELR15253.1"/>
    </source>
</evidence>
<evidence type="ECO:0000256" key="7">
    <source>
        <dbReference type="ARBA" id="ARBA00022763"/>
    </source>
</evidence>
<dbReference type="GO" id="GO:0003677">
    <property type="term" value="F:DNA binding"/>
    <property type="evidence" value="ECO:0007669"/>
    <property type="project" value="InterPro"/>
</dbReference>
<dbReference type="InterPro" id="IPR011011">
    <property type="entry name" value="Znf_FYVE_PHD"/>
</dbReference>
<dbReference type="Gene3D" id="2.60.120.650">
    <property type="entry name" value="Cupin"/>
    <property type="match status" value="1"/>
</dbReference>
<evidence type="ECO:0000259" key="17">
    <source>
        <dbReference type="PROSITE" id="PS50016"/>
    </source>
</evidence>
<dbReference type="InterPro" id="IPR003347">
    <property type="entry name" value="JmjC_dom"/>
</dbReference>
<evidence type="ECO:0000256" key="2">
    <source>
        <dbReference type="ARBA" id="ARBA00004123"/>
    </source>
</evidence>
<dbReference type="Gene3D" id="1.10.150.60">
    <property type="entry name" value="ARID DNA-binding domain"/>
    <property type="match status" value="1"/>
</dbReference>
<keyword evidence="13" id="KW-0539">Nucleus</keyword>
<keyword evidence="9" id="KW-0862">Zinc</keyword>
<dbReference type="GO" id="GO:0008270">
    <property type="term" value="F:zinc ion binding"/>
    <property type="evidence" value="ECO:0007669"/>
    <property type="project" value="UniProtKB-KW"/>
</dbReference>
<dbReference type="GO" id="GO:0006355">
    <property type="term" value="P:regulation of DNA-templated transcription"/>
    <property type="evidence" value="ECO:0007669"/>
    <property type="project" value="TreeGrafter"/>
</dbReference>
<reference evidence="22 23" key="1">
    <citation type="journal article" date="2013" name="Genome Biol.">
        <title>Genome of Acanthamoeba castellanii highlights extensive lateral gene transfer and early evolution of tyrosine kinase signaling.</title>
        <authorList>
            <person name="Clarke M."/>
            <person name="Lohan A.J."/>
            <person name="Liu B."/>
            <person name="Lagkouvardos I."/>
            <person name="Roy S."/>
            <person name="Zafar N."/>
            <person name="Bertelli C."/>
            <person name="Schilde C."/>
            <person name="Kianianmomeni A."/>
            <person name="Burglin T.R."/>
            <person name="Frech C."/>
            <person name="Turcotte B."/>
            <person name="Kopec K.O."/>
            <person name="Synnott J.M."/>
            <person name="Choo C."/>
            <person name="Paponov I."/>
            <person name="Finkler A."/>
            <person name="Soon Heng Tan C."/>
            <person name="Hutchins A.P."/>
            <person name="Weinmeier T."/>
            <person name="Rattei T."/>
            <person name="Chu J.S."/>
            <person name="Gimenez G."/>
            <person name="Irimia M."/>
            <person name="Rigden D.J."/>
            <person name="Fitzpatrick D.A."/>
            <person name="Lorenzo-Morales J."/>
            <person name="Bateman A."/>
            <person name="Chiu C.H."/>
            <person name="Tang P."/>
            <person name="Hegemann P."/>
            <person name="Fromm H."/>
            <person name="Raoult D."/>
            <person name="Greub G."/>
            <person name="Miranda-Saavedra D."/>
            <person name="Chen N."/>
            <person name="Nash P."/>
            <person name="Ginger M.L."/>
            <person name="Horn M."/>
            <person name="Schaap P."/>
            <person name="Caler L."/>
            <person name="Loftus B."/>
        </authorList>
    </citation>
    <scope>NUCLEOTIDE SEQUENCE [LARGE SCALE GENOMIC DNA]</scope>
    <source>
        <strain evidence="22 23">Neff</strain>
    </source>
</reference>
<dbReference type="CDD" id="cd16100">
    <property type="entry name" value="ARID"/>
    <property type="match status" value="1"/>
</dbReference>
<proteinExistence type="inferred from homology"/>
<dbReference type="SMART" id="SM00501">
    <property type="entry name" value="BRIGHT"/>
    <property type="match status" value="1"/>
</dbReference>
<dbReference type="InterPro" id="IPR003349">
    <property type="entry name" value="JmjN"/>
</dbReference>
<evidence type="ECO:0000256" key="4">
    <source>
        <dbReference type="ARBA" id="ARBA00012902"/>
    </source>
</evidence>
<feature type="compositionally biased region" description="Low complexity" evidence="16">
    <location>
        <begin position="210"/>
        <end position="229"/>
    </location>
</feature>
<feature type="domain" description="JmjN" evidence="19">
    <location>
        <begin position="24"/>
        <end position="65"/>
    </location>
</feature>
<evidence type="ECO:0000259" key="18">
    <source>
        <dbReference type="PROSITE" id="PS51011"/>
    </source>
</evidence>
<evidence type="ECO:0000256" key="16">
    <source>
        <dbReference type="SAM" id="MobiDB-lite"/>
    </source>
</evidence>
<dbReference type="PROSITE" id="PS51184">
    <property type="entry name" value="JMJC"/>
    <property type="match status" value="1"/>
</dbReference>
<dbReference type="SUPFAM" id="SSF46774">
    <property type="entry name" value="ARID-like"/>
    <property type="match status" value="1"/>
</dbReference>
<dbReference type="InterPro" id="IPR001606">
    <property type="entry name" value="ARID_dom"/>
</dbReference>
<feature type="compositionally biased region" description="Basic and acidic residues" evidence="16">
    <location>
        <begin position="247"/>
        <end position="262"/>
    </location>
</feature>
<dbReference type="PROSITE" id="PS51907">
    <property type="entry name" value="ZF_UBZ3"/>
    <property type="match status" value="1"/>
</dbReference>
<dbReference type="GO" id="GO:0016740">
    <property type="term" value="F:transferase activity"/>
    <property type="evidence" value="ECO:0007669"/>
    <property type="project" value="UniProtKB-KW"/>
</dbReference>